<reference evidence="13 15" key="2">
    <citation type="journal article" date="2008" name="Science">
        <title>The Physcomitrella genome reveals evolutionary insights into the conquest of land by plants.</title>
        <authorList>
            <person name="Rensing S."/>
            <person name="Lang D."/>
            <person name="Zimmer A."/>
            <person name="Terry A."/>
            <person name="Salamov A."/>
            <person name="Shapiro H."/>
            <person name="Nishiyama T."/>
            <person name="Perroud P.-F."/>
            <person name="Lindquist E."/>
            <person name="Kamisugi Y."/>
            <person name="Tanahashi T."/>
            <person name="Sakakibara K."/>
            <person name="Fujita T."/>
            <person name="Oishi K."/>
            <person name="Shin-I T."/>
            <person name="Kuroki Y."/>
            <person name="Toyoda A."/>
            <person name="Suzuki Y."/>
            <person name="Hashimoto A."/>
            <person name="Yamaguchi K."/>
            <person name="Sugano A."/>
            <person name="Kohara Y."/>
            <person name="Fujiyama A."/>
            <person name="Anterola A."/>
            <person name="Aoki S."/>
            <person name="Ashton N."/>
            <person name="Barbazuk W.B."/>
            <person name="Barker E."/>
            <person name="Bennetzen J."/>
            <person name="Bezanilla M."/>
            <person name="Blankenship R."/>
            <person name="Cho S.H."/>
            <person name="Dutcher S."/>
            <person name="Estelle M."/>
            <person name="Fawcett J.A."/>
            <person name="Gundlach H."/>
            <person name="Hanada K."/>
            <person name="Heyl A."/>
            <person name="Hicks K.A."/>
            <person name="Hugh J."/>
            <person name="Lohr M."/>
            <person name="Mayer K."/>
            <person name="Melkozernov A."/>
            <person name="Murata T."/>
            <person name="Nelson D."/>
            <person name="Pils B."/>
            <person name="Prigge M."/>
            <person name="Reiss B."/>
            <person name="Renner T."/>
            <person name="Rombauts S."/>
            <person name="Rushton P."/>
            <person name="Sanderfoot A."/>
            <person name="Schween G."/>
            <person name="Shiu S.-H."/>
            <person name="Stueber K."/>
            <person name="Theodoulou F.L."/>
            <person name="Tu H."/>
            <person name="Van de Peer Y."/>
            <person name="Verrier P.J."/>
            <person name="Waters E."/>
            <person name="Wood A."/>
            <person name="Yang L."/>
            <person name="Cove D."/>
            <person name="Cuming A."/>
            <person name="Hasebe M."/>
            <person name="Lucas S."/>
            <person name="Mishler D.B."/>
            <person name="Reski R."/>
            <person name="Grigoriev I."/>
            <person name="Quatrano R.S."/>
            <person name="Boore J.L."/>
        </authorList>
    </citation>
    <scope>NUCLEOTIDE SEQUENCE [LARGE SCALE GENOMIC DNA]</scope>
    <source>
        <strain evidence="14 15">cv. Gransden 2004</strain>
    </source>
</reference>
<feature type="transmembrane region" description="Helical" evidence="10">
    <location>
        <begin position="161"/>
        <end position="179"/>
    </location>
</feature>
<dbReference type="HOGENOM" id="CLU_012856_1_0_1"/>
<evidence type="ECO:0000259" key="11">
    <source>
        <dbReference type="Pfam" id="PF13632"/>
    </source>
</evidence>
<dbReference type="GO" id="GO:0016757">
    <property type="term" value="F:glycosyltransferase activity"/>
    <property type="evidence" value="ECO:0000318"/>
    <property type="project" value="GO_Central"/>
</dbReference>
<evidence type="ECO:0000256" key="6">
    <source>
        <dbReference type="ARBA" id="ARBA00023034"/>
    </source>
</evidence>
<accession>A9T4K1</accession>
<dbReference type="Proteomes" id="UP000006727">
    <property type="component" value="Chromosome 27"/>
</dbReference>
<dbReference type="PANTHER" id="PTHR32044">
    <property type="entry name" value="GLUCOMANNAN 4-BETA-MANNOSYLTRANSFERASE 9"/>
    <property type="match status" value="1"/>
</dbReference>
<feature type="transmembrane region" description="Helical" evidence="10">
    <location>
        <begin position="482"/>
        <end position="511"/>
    </location>
</feature>
<accession>Q09HS3</accession>
<evidence type="ECO:0000256" key="2">
    <source>
        <dbReference type="ARBA" id="ARBA00022676"/>
    </source>
</evidence>
<dbReference type="SUPFAM" id="SSF53448">
    <property type="entry name" value="Nucleotide-diphospho-sugar transferases"/>
    <property type="match status" value="1"/>
</dbReference>
<dbReference type="SMR" id="Q09HS3"/>
<dbReference type="eggNOG" id="ENOG502QTBF">
    <property type="taxonomic scope" value="Eukaryota"/>
</dbReference>
<keyword evidence="5 10" id="KW-1133">Transmembrane helix</keyword>
<dbReference type="OMA" id="SDWWAKG"/>
<keyword evidence="15" id="KW-1185">Reference proteome</keyword>
<dbReference type="STRING" id="3218.Q09HS3"/>
<organism evidence="12">
    <name type="scientific">Physcomitrium patens</name>
    <name type="common">Spreading-leaved earth moss</name>
    <name type="synonym">Physcomitrella patens</name>
    <dbReference type="NCBI Taxonomy" id="3218"/>
    <lineage>
        <taxon>Eukaryota</taxon>
        <taxon>Viridiplantae</taxon>
        <taxon>Streptophyta</taxon>
        <taxon>Embryophyta</taxon>
        <taxon>Bryophyta</taxon>
        <taxon>Bryophytina</taxon>
        <taxon>Bryopsida</taxon>
        <taxon>Funariidae</taxon>
        <taxon>Funariales</taxon>
        <taxon>Funariaceae</taxon>
        <taxon>Physcomitrium</taxon>
    </lineage>
</organism>
<evidence type="ECO:0000256" key="7">
    <source>
        <dbReference type="ARBA" id="ARBA00023136"/>
    </source>
</evidence>
<keyword evidence="4 10" id="KW-0812">Transmembrane</keyword>
<accession>E1C9S6</accession>
<evidence type="ECO:0000256" key="1">
    <source>
        <dbReference type="ARBA" id="ARBA00004653"/>
    </source>
</evidence>
<dbReference type="GO" id="GO:0099402">
    <property type="term" value="P:plant organ development"/>
    <property type="evidence" value="ECO:0007669"/>
    <property type="project" value="UniProtKB-ARBA"/>
</dbReference>
<evidence type="ECO:0000313" key="12">
    <source>
        <dbReference type="EMBL" id="ABI55233.1"/>
    </source>
</evidence>
<evidence type="ECO:0000256" key="9">
    <source>
        <dbReference type="ARBA" id="ARBA00061151"/>
    </source>
</evidence>
<feature type="transmembrane region" description="Helical" evidence="10">
    <location>
        <begin position="66"/>
        <end position="86"/>
    </location>
</feature>
<dbReference type="OrthoDB" id="72851at2759"/>
<dbReference type="CAZy" id="GT2">
    <property type="family name" value="Glycosyltransferase Family 2"/>
</dbReference>
<dbReference type="FunCoup" id="Q09HS3">
    <property type="interactions" value="320"/>
</dbReference>
<proteinExistence type="evidence at transcript level"/>
<dbReference type="Gramene" id="Pp3c27_7220V3.2">
    <property type="protein sequence ID" value="Pp3c27_7220V3.2"/>
    <property type="gene ID" value="Pp3c27_7220"/>
</dbReference>
<dbReference type="GO" id="GO:0048868">
    <property type="term" value="P:pollen tube development"/>
    <property type="evidence" value="ECO:0007669"/>
    <property type="project" value="UniProtKB-ARBA"/>
</dbReference>
<keyword evidence="6" id="KW-0333">Golgi apparatus</keyword>
<evidence type="ECO:0000256" key="10">
    <source>
        <dbReference type="SAM" id="Phobius"/>
    </source>
</evidence>
<dbReference type="EnsemblPlants" id="Pp3c27_7220V3.4">
    <property type="protein sequence ID" value="Pp3c27_7220V3.4"/>
    <property type="gene ID" value="Pp3c27_7220"/>
</dbReference>
<dbReference type="InterPro" id="IPR029044">
    <property type="entry name" value="Nucleotide-diphossugar_trans"/>
</dbReference>
<name>Q09HS3_PHYPA</name>
<keyword evidence="7 10" id="KW-0472">Membrane</keyword>
<evidence type="ECO:0000256" key="5">
    <source>
        <dbReference type="ARBA" id="ARBA00022989"/>
    </source>
</evidence>
<evidence type="ECO:0000256" key="4">
    <source>
        <dbReference type="ARBA" id="ARBA00022692"/>
    </source>
</evidence>
<comment type="similarity">
    <text evidence="9">Belongs to the glycosyltransferase 2 family. Plant cellulose synthase-like C subfamily.</text>
</comment>
<dbReference type="EMBL" id="DQ898284">
    <property type="protein sequence ID" value="ABI55233.1"/>
    <property type="molecule type" value="mRNA"/>
</dbReference>
<feature type="transmembrane region" description="Helical" evidence="10">
    <location>
        <begin position="669"/>
        <end position="688"/>
    </location>
</feature>
<reference evidence="13 15" key="3">
    <citation type="journal article" date="2018" name="Plant J.">
        <title>The Physcomitrella patens chromosome-scale assembly reveals moss genome structure and evolution.</title>
        <authorList>
            <person name="Lang D."/>
            <person name="Ullrich K.K."/>
            <person name="Murat F."/>
            <person name="Fuchs J."/>
            <person name="Jenkins J."/>
            <person name="Haas F.B."/>
            <person name="Piednoel M."/>
            <person name="Gundlach H."/>
            <person name="Van Bel M."/>
            <person name="Meyberg R."/>
            <person name="Vives C."/>
            <person name="Morata J."/>
            <person name="Symeonidi A."/>
            <person name="Hiss M."/>
            <person name="Muchero W."/>
            <person name="Kamisugi Y."/>
            <person name="Saleh O."/>
            <person name="Blanc G."/>
            <person name="Decker E.L."/>
            <person name="van Gessel N."/>
            <person name="Grimwood J."/>
            <person name="Hayes R.D."/>
            <person name="Graham S.W."/>
            <person name="Gunter L.E."/>
            <person name="McDaniel S.F."/>
            <person name="Hoernstein S.N.W."/>
            <person name="Larsson A."/>
            <person name="Li F.W."/>
            <person name="Perroud P.F."/>
            <person name="Phillips J."/>
            <person name="Ranjan P."/>
            <person name="Rokshar D.S."/>
            <person name="Rothfels C.J."/>
            <person name="Schneider L."/>
            <person name="Shu S."/>
            <person name="Stevenson D.W."/>
            <person name="Thummler F."/>
            <person name="Tillich M."/>
            <person name="Villarreal Aguilar J.C."/>
            <person name="Widiez T."/>
            <person name="Wong G.K."/>
            <person name="Wymore A."/>
            <person name="Zhang Y."/>
            <person name="Zimmer A.D."/>
            <person name="Quatrano R.S."/>
            <person name="Mayer K.F.X."/>
            <person name="Goodstein D."/>
            <person name="Casacuberta J.M."/>
            <person name="Vandepoele K."/>
            <person name="Reski R."/>
            <person name="Cuming A.C."/>
            <person name="Tuskan G.A."/>
            <person name="Maumus F."/>
            <person name="Salse J."/>
            <person name="Schmutz J."/>
            <person name="Rensing S.A."/>
        </authorList>
    </citation>
    <scope>NUCLEOTIDE SEQUENCE [LARGE SCALE GENOMIC DNA]</scope>
    <source>
        <strain evidence="14 15">cv. Gransden 2004</strain>
    </source>
</reference>
<dbReference type="PaxDb" id="3218-PP1S164_5V6.1"/>
<dbReference type="GO" id="GO:0000139">
    <property type="term" value="C:Golgi membrane"/>
    <property type="evidence" value="ECO:0007669"/>
    <property type="project" value="UniProtKB-SubCell"/>
</dbReference>
<evidence type="ECO:0000256" key="3">
    <source>
        <dbReference type="ARBA" id="ARBA00022679"/>
    </source>
</evidence>
<dbReference type="InterPro" id="IPR001173">
    <property type="entry name" value="Glyco_trans_2-like"/>
</dbReference>
<feature type="transmembrane region" description="Helical" evidence="10">
    <location>
        <begin position="643"/>
        <end position="663"/>
    </location>
</feature>
<keyword evidence="3" id="KW-0808">Transferase</keyword>
<dbReference type="EnsemblPlants" id="Pp3c27_7220V3.1">
    <property type="protein sequence ID" value="Pp3c27_7220V3.1"/>
    <property type="gene ID" value="Pp3c27_7220"/>
</dbReference>
<evidence type="ECO:0000313" key="15">
    <source>
        <dbReference type="Proteomes" id="UP000006727"/>
    </source>
</evidence>
<dbReference type="Gramene" id="Pp3c27_7220V3.1">
    <property type="protein sequence ID" value="Pp3c27_7220V3.1"/>
    <property type="gene ID" value="Pp3c27_7220"/>
</dbReference>
<sequence length="693" mass="79005">MAPRFDFGDWWSKEEHEGTPVVVKMENPNWDMLELNGPPQSGGEIGKGRNKNAKQLTWVLLLKAHRAAGCVAYLATGLWTLLSAIQNRIIAPKASGVKLDKPVKGKLYRFIRAFLVTALVMLGIDYGAHMLGWHFTPPAGVNLINLPHAIYMGWMVIRLQYIGPALQLAADSCIVLFLIQSADRITQFMGFMYVKFRGIKPIPANPSFESDDPEMPDKGYPMVLIQIPMCNEREVYEQSISAVCQIDWPRTRMLVQVLDDSDDVETQELIAAEVHKWQLKGVNIVYRHRENRTGYKAGNLRSAMECDYVRDYEFVAIFDADFQPKADFLKRSMPHFKDQPKLCLVQTRWAFVNKDENLLTRLQNINLCFHFEVEQQVNGHFLNFFGFNGTAGVWRISALEDCGGWMDRTTVEDMDIAVRAHLCGWKFIFLNDVRCLCELPESYEAYRKQQHRWHSGPMQLFRLCLPDIIKSKKVTGLQKSNLIFLFFLLRKLILPFYSFTLFCVILPLTMFVPEAQLPVWVVCYIPAVMSFMNILPSPKSFPFLIPYLLFENTMSVTKFQAMISGLLQLSSSLEWVVTKKSGRTSEADLLAGVEDSKPQDQLQKLNRVTSESGLEALKKVQKDSAVVVPNAAPSLKKKKKNRLYWNELALACLLLTAAMRSLLTEHGLHFYFLLFQGVSFLVVGLDLIGEQVS</sequence>
<evidence type="ECO:0000313" key="13">
    <source>
        <dbReference type="EMBL" id="PNR26460.1"/>
    </source>
</evidence>
<dbReference type="Gene3D" id="3.90.550.10">
    <property type="entry name" value="Spore Coat Polysaccharide Biosynthesis Protein SpsA, Chain A"/>
    <property type="match status" value="1"/>
</dbReference>
<reference evidence="12" key="1">
    <citation type="journal article" date="2007" name="Plant Mol. Biol.">
        <title>The cellulose synthase (CESA) gene superfamily of the moss Physcomitrella patens.</title>
        <authorList>
            <person name="Roberts A.W."/>
            <person name="Bushoven J.T."/>
        </authorList>
    </citation>
    <scope>NUCLEOTIDE SEQUENCE</scope>
</reference>
<keyword evidence="2" id="KW-0328">Glycosyltransferase</keyword>
<dbReference type="Gramene" id="Pp3c27_7220V3.3">
    <property type="protein sequence ID" value="Pp3c27_7220V3.3"/>
    <property type="gene ID" value="Pp3c27_7220"/>
</dbReference>
<protein>
    <submittedName>
        <fullName evidence="12">Cellulose synthase-like C1</fullName>
    </submittedName>
</protein>
<feature type="domain" description="Glycosyltransferase 2-like" evidence="11">
    <location>
        <begin position="315"/>
        <end position="526"/>
    </location>
</feature>
<evidence type="ECO:0000313" key="14">
    <source>
        <dbReference type="EnsemblPlants" id="Pp3c27_7220V3.1"/>
    </source>
</evidence>
<comment type="subcellular location">
    <subcellularLocation>
        <location evidence="1">Golgi apparatus membrane</location>
        <topology evidence="1">Multi-pass membrane protein</topology>
    </subcellularLocation>
</comment>
<dbReference type="FunFam" id="3.90.550.10:FF:000007">
    <property type="entry name" value="probable xyloglucan glycosyltransferase 5"/>
    <property type="match status" value="1"/>
</dbReference>
<evidence type="ECO:0000256" key="8">
    <source>
        <dbReference type="ARBA" id="ARBA00023316"/>
    </source>
</evidence>
<reference evidence="14" key="4">
    <citation type="submission" date="2020-12" db="UniProtKB">
        <authorList>
            <consortium name="EnsemblPlants"/>
        </authorList>
    </citation>
    <scope>IDENTIFICATION</scope>
</reference>
<dbReference type="GO" id="GO:0071555">
    <property type="term" value="P:cell wall organization"/>
    <property type="evidence" value="ECO:0007669"/>
    <property type="project" value="UniProtKB-KW"/>
</dbReference>
<feature type="transmembrane region" description="Helical" evidence="10">
    <location>
        <begin position="107"/>
        <end position="128"/>
    </location>
</feature>
<dbReference type="EnsemblPlants" id="Pp3c27_7220V3.3">
    <property type="protein sequence ID" value="Pp3c27_7220V3.3"/>
    <property type="gene ID" value="Pp3c27_7220"/>
</dbReference>
<dbReference type="EMBL" id="ABEU02000027">
    <property type="protein sequence ID" value="PNR26460.1"/>
    <property type="molecule type" value="Genomic_DNA"/>
</dbReference>
<gene>
    <name evidence="12" type="primary">CslC1</name>
    <name evidence="14" type="synonym">LOC112278395</name>
    <name evidence="13" type="ORF">PHYPA_031035</name>
</gene>
<keyword evidence="8" id="KW-0961">Cell wall biogenesis/degradation</keyword>
<dbReference type="Gramene" id="Pp3c27_7220V3.4">
    <property type="protein sequence ID" value="Pp3c27_7220V3.4"/>
    <property type="gene ID" value="Pp3c27_7220"/>
</dbReference>
<dbReference type="PANTHER" id="PTHR32044:SF80">
    <property type="entry name" value="XYLOGLUCAN GLYCOSYLTRANSFERASE 2-RELATED"/>
    <property type="match status" value="1"/>
</dbReference>
<dbReference type="AlphaFoldDB" id="Q09HS3"/>
<dbReference type="GO" id="GO:0005794">
    <property type="term" value="C:Golgi apparatus"/>
    <property type="evidence" value="ECO:0000318"/>
    <property type="project" value="GO_Central"/>
</dbReference>
<dbReference type="EnsemblPlants" id="Pp3c27_7220V3.2">
    <property type="protein sequence ID" value="Pp3c27_7220V3.2"/>
    <property type="gene ID" value="Pp3c27_7220"/>
</dbReference>
<dbReference type="Pfam" id="PF13632">
    <property type="entry name" value="Glyco_trans_2_3"/>
    <property type="match status" value="1"/>
</dbReference>